<dbReference type="Gene3D" id="6.10.250.3150">
    <property type="match status" value="1"/>
</dbReference>
<comment type="caution">
    <text evidence="3">The sequence shown here is derived from an EMBL/GenBank/DDBJ whole genome shotgun (WGS) entry which is preliminary data.</text>
</comment>
<reference evidence="4" key="1">
    <citation type="journal article" date="2019" name="Int. J. Syst. Evol. Microbiol.">
        <title>The Global Catalogue of Microorganisms (GCM) 10K type strain sequencing project: providing services to taxonomists for standard genome sequencing and annotation.</title>
        <authorList>
            <consortium name="The Broad Institute Genomics Platform"/>
            <consortium name="The Broad Institute Genome Sequencing Center for Infectious Disease"/>
            <person name="Wu L."/>
            <person name="Ma J."/>
        </authorList>
    </citation>
    <scope>NUCLEOTIDE SEQUENCE [LARGE SCALE GENOMIC DNA]</scope>
    <source>
        <strain evidence="4">GH52</strain>
    </source>
</reference>
<organism evidence="3 4">
    <name type="scientific">Paenibacillus yanchengensis</name>
    <dbReference type="NCBI Taxonomy" id="2035833"/>
    <lineage>
        <taxon>Bacteria</taxon>
        <taxon>Bacillati</taxon>
        <taxon>Bacillota</taxon>
        <taxon>Bacilli</taxon>
        <taxon>Bacillales</taxon>
        <taxon>Paenibacillaceae</taxon>
        <taxon>Paenibacillus</taxon>
    </lineage>
</organism>
<feature type="transmembrane region" description="Helical" evidence="2">
    <location>
        <begin position="12"/>
        <end position="31"/>
    </location>
</feature>
<evidence type="ECO:0000313" key="3">
    <source>
        <dbReference type="EMBL" id="MFD2116238.1"/>
    </source>
</evidence>
<accession>A0ABW4YKQ9</accession>
<gene>
    <name evidence="3" type="ORF">ACFSJH_10940</name>
</gene>
<evidence type="ECO:0000256" key="2">
    <source>
        <dbReference type="SAM" id="Phobius"/>
    </source>
</evidence>
<name>A0ABW4YKQ9_9BACL</name>
<evidence type="ECO:0008006" key="5">
    <source>
        <dbReference type="Google" id="ProtNLM"/>
    </source>
</evidence>
<keyword evidence="2" id="KW-0472">Membrane</keyword>
<sequence>MQPTSIRHRHYYIYWVSLFTVATFIFVHFSASAFELTATELDEPLEQDVQQILEKSLSVTELDKEISKIEQQQQVLQIDIERLLEQLKQQEVTVSKQQQQSDRVLQAYYMGERDFMLTAILHFDSWTDWLRTLDLIEIIYMKDQSALTDYALTYKELQQNLQQLQQQETTLHQLEQALMVQRNQVAMMEEELENQLLGRSDAEKLVLMISKLTDHWNNTGVTAIEQYFTALADAMGKLPAWIQENNHLLEMNGLTYTVKMPDEELNQFLKQQNAMFEQFQFSFQKDKIVAYGMNNQTEIKVTGHYQVEKQPKEGIIFYVDELKFNGFLLPESTRTQLEQRFDLGFYPQLLLPFLKAEEVTVEEGNLIMKLAIKL</sequence>
<keyword evidence="2" id="KW-1133">Transmembrane helix</keyword>
<proteinExistence type="predicted"/>
<evidence type="ECO:0000256" key="1">
    <source>
        <dbReference type="SAM" id="Coils"/>
    </source>
</evidence>
<dbReference type="Proteomes" id="UP001597362">
    <property type="component" value="Unassembled WGS sequence"/>
</dbReference>
<keyword evidence="2" id="KW-0812">Transmembrane</keyword>
<dbReference type="RefSeq" id="WP_377772215.1">
    <property type="nucleotide sequence ID" value="NZ_JBHUHO010000030.1"/>
</dbReference>
<dbReference type="EMBL" id="JBHUHO010000030">
    <property type="protein sequence ID" value="MFD2116238.1"/>
    <property type="molecule type" value="Genomic_DNA"/>
</dbReference>
<feature type="coiled-coil region" evidence="1">
    <location>
        <begin position="147"/>
        <end position="191"/>
    </location>
</feature>
<protein>
    <recommendedName>
        <fullName evidence="5">N-terminal domain of peptidoglycan hydrolase CwlO-containing protein</fullName>
    </recommendedName>
</protein>
<keyword evidence="4" id="KW-1185">Reference proteome</keyword>
<evidence type="ECO:0000313" key="4">
    <source>
        <dbReference type="Proteomes" id="UP001597362"/>
    </source>
</evidence>
<feature type="coiled-coil region" evidence="1">
    <location>
        <begin position="59"/>
        <end position="100"/>
    </location>
</feature>
<keyword evidence="1" id="KW-0175">Coiled coil</keyword>